<accession>A0A0F9VYG4</accession>
<dbReference type="EMBL" id="LAZR01000262">
    <property type="protein sequence ID" value="KKN78461.1"/>
    <property type="molecule type" value="Genomic_DNA"/>
</dbReference>
<proteinExistence type="predicted"/>
<organism evidence="2">
    <name type="scientific">marine sediment metagenome</name>
    <dbReference type="NCBI Taxonomy" id="412755"/>
    <lineage>
        <taxon>unclassified sequences</taxon>
        <taxon>metagenomes</taxon>
        <taxon>ecological metagenomes</taxon>
    </lineage>
</organism>
<reference evidence="2" key="1">
    <citation type="journal article" date="2015" name="Nature">
        <title>Complex archaea that bridge the gap between prokaryotes and eukaryotes.</title>
        <authorList>
            <person name="Spang A."/>
            <person name="Saw J.H."/>
            <person name="Jorgensen S.L."/>
            <person name="Zaremba-Niedzwiedzka K."/>
            <person name="Martijn J."/>
            <person name="Lind A.E."/>
            <person name="van Eijk R."/>
            <person name="Schleper C."/>
            <person name="Guy L."/>
            <person name="Ettema T.J."/>
        </authorList>
    </citation>
    <scope>NUCLEOTIDE SEQUENCE</scope>
</reference>
<dbReference type="AlphaFoldDB" id="A0A0F9VYG4"/>
<sequence>MTKPLRDPFSYSEEELNINEGKQGHNKAFIDNQWKPQQSGNPNGRPPNTSSITYWYKRILAENEGIAAQEIALKAVDLAKKGLLPHTVEITDRTDGRIPTDVNIKAAFIHIGNDYAQLGLQAMKTDLEDRKQRMITDES</sequence>
<name>A0A0F9VYG4_9ZZZZ</name>
<feature type="region of interest" description="Disordered" evidence="1">
    <location>
        <begin position="1"/>
        <end position="49"/>
    </location>
</feature>
<comment type="caution">
    <text evidence="2">The sequence shown here is derived from an EMBL/GenBank/DDBJ whole genome shotgun (WGS) entry which is preliminary data.</text>
</comment>
<gene>
    <name evidence="2" type="ORF">LCGC14_0349930</name>
</gene>
<protein>
    <recommendedName>
        <fullName evidence="3">DUF5681 domain-containing protein</fullName>
    </recommendedName>
</protein>
<feature type="compositionally biased region" description="Polar residues" evidence="1">
    <location>
        <begin position="34"/>
        <end position="49"/>
    </location>
</feature>
<evidence type="ECO:0000313" key="2">
    <source>
        <dbReference type="EMBL" id="KKN78461.1"/>
    </source>
</evidence>
<evidence type="ECO:0000256" key="1">
    <source>
        <dbReference type="SAM" id="MobiDB-lite"/>
    </source>
</evidence>
<evidence type="ECO:0008006" key="3">
    <source>
        <dbReference type="Google" id="ProtNLM"/>
    </source>
</evidence>